<organism evidence="2">
    <name type="scientific">Methylobacterium bullatum</name>
    <dbReference type="NCBI Taxonomy" id="570505"/>
    <lineage>
        <taxon>Bacteria</taxon>
        <taxon>Pseudomonadati</taxon>
        <taxon>Pseudomonadota</taxon>
        <taxon>Alphaproteobacteria</taxon>
        <taxon>Hyphomicrobiales</taxon>
        <taxon>Methylobacteriaceae</taxon>
        <taxon>Methylobacterium</taxon>
    </lineage>
</organism>
<dbReference type="Gene3D" id="3.90.550.10">
    <property type="entry name" value="Spore Coat Polysaccharide Biosynthesis Protein SpsA, Chain A"/>
    <property type="match status" value="2"/>
</dbReference>
<dbReference type="EMBL" id="LR743504">
    <property type="protein sequence ID" value="CAA2106672.1"/>
    <property type="molecule type" value="Genomic_DNA"/>
</dbReference>
<dbReference type="AlphaFoldDB" id="A0A679J6A8"/>
<gene>
    <name evidence="2" type="primary">kfoC_2</name>
    <name evidence="2" type="ORF">MBUL_03788</name>
</gene>
<dbReference type="CDD" id="cd00761">
    <property type="entry name" value="Glyco_tranf_GTA_type"/>
    <property type="match status" value="1"/>
</dbReference>
<reference evidence="2" key="1">
    <citation type="submission" date="2019-12" db="EMBL/GenBank/DDBJ databases">
        <authorList>
            <person name="Cremers G."/>
        </authorList>
    </citation>
    <scope>NUCLEOTIDE SEQUENCE</scope>
    <source>
        <strain evidence="2">Mbul1</strain>
    </source>
</reference>
<dbReference type="InterPro" id="IPR029044">
    <property type="entry name" value="Nucleotide-diphossugar_trans"/>
</dbReference>
<name>A0A679J6A8_9HYPH</name>
<dbReference type="SUPFAM" id="SSF53448">
    <property type="entry name" value="Nucleotide-diphospho-sugar transferases"/>
    <property type="match status" value="2"/>
</dbReference>
<proteinExistence type="predicted"/>
<feature type="domain" description="Glycosyltransferase 2-like" evidence="1">
    <location>
        <begin position="4"/>
        <end position="168"/>
    </location>
</feature>
<dbReference type="Pfam" id="PF00535">
    <property type="entry name" value="Glycos_transf_2"/>
    <property type="match status" value="2"/>
</dbReference>
<dbReference type="GO" id="GO:0016758">
    <property type="term" value="F:hexosyltransferase activity"/>
    <property type="evidence" value="ECO:0007669"/>
    <property type="project" value="UniProtKB-ARBA"/>
</dbReference>
<feature type="domain" description="Glycosyltransferase 2-like" evidence="1">
    <location>
        <begin position="307"/>
        <end position="430"/>
    </location>
</feature>
<sequence>MHTTVIIPYYNHGMYLHAAVQSCLYSGSEVEIIIINDGSKERHADSYIAKAAALSTSVQVVHKQNGGLSSARNAGISSATGELIQFLDSDDVLVPGKLRMQERQLIHNPDMIASVCGYALSDHHMSVVDRAGDSISPYKLDLESIAFRWERGLSIPIHCGLFRRAVFSDIRFDETVHGKEDWIFWANLLSKFDDCVCYLPFLGAIYRQHDRAMTKLANEMAESWAVASNIIAPTISKKFPDFQHESDRWHQHFYRGLRSASARPSVSARRSEPRFHKYRPQINSVIDLKNYECIQSNSYQSDPLITFVVPVYNHAEHLVACLDSLKFDDSDVRYEIVVVDDCSPDPRVLEVLHNRTSGSRISIFRGKANYGISQTQNAAAQFARGTYLAFVDCDDFLAPDALSIIASAIRDNHSVDYFFTDRIDVDEQGNFIRVAKYGGYKWIRPSGDIARDLMFGMVASHLKVIKRDVYLAANGCNPLFSGVQDWDLALRLSLDATFSYIPHAVYNHRIHAGSVTSSIRLGQMAQSNELRHRVILKKFQRSAVAADVFVSWFDGHQTLFDIVDVISDDFRIVFRQKCELPLEQLEFLREFNGFFDRLELTSLVATQLMGFLGGQDIRIISPVFD</sequence>
<evidence type="ECO:0000259" key="1">
    <source>
        <dbReference type="Pfam" id="PF00535"/>
    </source>
</evidence>
<accession>A0A679J6A8</accession>
<evidence type="ECO:0000313" key="2">
    <source>
        <dbReference type="EMBL" id="CAA2106672.1"/>
    </source>
</evidence>
<dbReference type="PANTHER" id="PTHR22916:SF3">
    <property type="entry name" value="UDP-GLCNAC:BETAGAL BETA-1,3-N-ACETYLGLUCOSAMINYLTRANSFERASE-LIKE PROTEIN 1"/>
    <property type="match status" value="1"/>
</dbReference>
<dbReference type="PANTHER" id="PTHR22916">
    <property type="entry name" value="GLYCOSYLTRANSFERASE"/>
    <property type="match status" value="1"/>
</dbReference>
<protein>
    <submittedName>
        <fullName evidence="2">Chondroitin synthase</fullName>
    </submittedName>
</protein>
<dbReference type="InterPro" id="IPR001173">
    <property type="entry name" value="Glyco_trans_2-like"/>
</dbReference>